<comment type="caution">
    <text evidence="2">The sequence shown here is derived from an EMBL/GenBank/DDBJ whole genome shotgun (WGS) entry which is preliminary data.</text>
</comment>
<name>A0A3L8S0H0_CHLGU</name>
<proteinExistence type="predicted"/>
<dbReference type="Proteomes" id="UP000276834">
    <property type="component" value="Unassembled WGS sequence"/>
</dbReference>
<feature type="region of interest" description="Disordered" evidence="1">
    <location>
        <begin position="63"/>
        <end position="121"/>
    </location>
</feature>
<accession>A0A3L8S0H0</accession>
<sequence>MPPDPGLALSRPPGPLRRPPAPPRGGPRARSHWLARRRAGPLCDVTISCRKVPICAGERRALGRTAGSAPAPHRHRTGTTSASSAARGTQGRPGGEHPAGAARDPSVSAPPRLLFVSSSPD</sequence>
<feature type="compositionally biased region" description="Low complexity" evidence="1">
    <location>
        <begin position="1"/>
        <end position="11"/>
    </location>
</feature>
<reference evidence="2 3" key="1">
    <citation type="journal article" date="2018" name="Proc. R. Soc. B">
        <title>A non-coding region near Follistatin controls head colour polymorphism in the Gouldian finch.</title>
        <authorList>
            <person name="Toomey M.B."/>
            <person name="Marques C.I."/>
            <person name="Andrade P."/>
            <person name="Araujo P.M."/>
            <person name="Sabatino S."/>
            <person name="Gazda M.A."/>
            <person name="Afonso S."/>
            <person name="Lopes R.J."/>
            <person name="Corbo J.C."/>
            <person name="Carneiro M."/>
        </authorList>
    </citation>
    <scope>NUCLEOTIDE SEQUENCE [LARGE SCALE GENOMIC DNA]</scope>
    <source>
        <strain evidence="2">Red01</strain>
        <tissue evidence="2">Muscle</tissue>
    </source>
</reference>
<dbReference type="EMBL" id="QUSF01000097">
    <property type="protein sequence ID" value="RLV92853.1"/>
    <property type="molecule type" value="Genomic_DNA"/>
</dbReference>
<evidence type="ECO:0000313" key="3">
    <source>
        <dbReference type="Proteomes" id="UP000276834"/>
    </source>
</evidence>
<feature type="region of interest" description="Disordered" evidence="1">
    <location>
        <begin position="1"/>
        <end position="33"/>
    </location>
</feature>
<feature type="compositionally biased region" description="Polar residues" evidence="1">
    <location>
        <begin position="78"/>
        <end position="87"/>
    </location>
</feature>
<organism evidence="2 3">
    <name type="scientific">Chloebia gouldiae</name>
    <name type="common">Gouldian finch</name>
    <name type="synonym">Erythrura gouldiae</name>
    <dbReference type="NCBI Taxonomy" id="44316"/>
    <lineage>
        <taxon>Eukaryota</taxon>
        <taxon>Metazoa</taxon>
        <taxon>Chordata</taxon>
        <taxon>Craniata</taxon>
        <taxon>Vertebrata</taxon>
        <taxon>Euteleostomi</taxon>
        <taxon>Archelosauria</taxon>
        <taxon>Archosauria</taxon>
        <taxon>Dinosauria</taxon>
        <taxon>Saurischia</taxon>
        <taxon>Theropoda</taxon>
        <taxon>Coelurosauria</taxon>
        <taxon>Aves</taxon>
        <taxon>Neognathae</taxon>
        <taxon>Neoaves</taxon>
        <taxon>Telluraves</taxon>
        <taxon>Australaves</taxon>
        <taxon>Passeriformes</taxon>
        <taxon>Passeroidea</taxon>
        <taxon>Passeridae</taxon>
        <taxon>Chloebia</taxon>
    </lineage>
</organism>
<evidence type="ECO:0000256" key="1">
    <source>
        <dbReference type="SAM" id="MobiDB-lite"/>
    </source>
</evidence>
<evidence type="ECO:0000313" key="2">
    <source>
        <dbReference type="EMBL" id="RLV92853.1"/>
    </source>
</evidence>
<feature type="compositionally biased region" description="Pro residues" evidence="1">
    <location>
        <begin position="12"/>
        <end position="25"/>
    </location>
</feature>
<dbReference type="OrthoDB" id="10639054at2759"/>
<keyword evidence="3" id="KW-1185">Reference proteome</keyword>
<gene>
    <name evidence="2" type="ORF">DV515_00013645</name>
</gene>
<dbReference type="AlphaFoldDB" id="A0A3L8S0H0"/>
<protein>
    <submittedName>
        <fullName evidence="2">Uncharacterized protein</fullName>
    </submittedName>
</protein>